<gene>
    <name evidence="3" type="primary">FCPA</name>
    <name evidence="3" type="ORF">SNAT2548_LOCUS23692</name>
</gene>
<evidence type="ECO:0000256" key="2">
    <source>
        <dbReference type="SAM" id="SignalP"/>
    </source>
</evidence>
<dbReference type="EMBL" id="CAJNDS010002330">
    <property type="protein sequence ID" value="CAE7436082.1"/>
    <property type="molecule type" value="Genomic_DNA"/>
</dbReference>
<evidence type="ECO:0000313" key="4">
    <source>
        <dbReference type="Proteomes" id="UP000604046"/>
    </source>
</evidence>
<reference evidence="3" key="1">
    <citation type="submission" date="2021-02" db="EMBL/GenBank/DDBJ databases">
        <authorList>
            <person name="Dougan E. K."/>
            <person name="Rhodes N."/>
            <person name="Thang M."/>
            <person name="Chan C."/>
        </authorList>
    </citation>
    <scope>NUCLEOTIDE SEQUENCE</scope>
</reference>
<name>A0A812RHD0_9DINO</name>
<evidence type="ECO:0000313" key="3">
    <source>
        <dbReference type="EMBL" id="CAE7436082.1"/>
    </source>
</evidence>
<keyword evidence="1" id="KW-0175">Coiled coil</keyword>
<sequence length="387" mass="42188">MGKIVSSALPCWLSVWLICQHLVSGDTCSNGDRNQAEGASMLSAKTTKGRMVGVSSEINESLPELLTDSLLRDLNASEDFPDAEANSSNSSDPQHRHGLGSLSKPFTFLYAKARACVAELETAVELQNMEIKALTKLLEEKSQQMAGLMTAVQLHIQQPDHKHDPTQLKQHVTKAETNERSAHQKHRQKAGQWTCFDPSLASTRTSMSMALPNLLPRSDVRELDHGVAAKAFDAVSDAYNSATDQVSFVANTVIDTVEMAMAILTQGFDFGASCPISDSPSVDANPDRVKINFGRQKCQATLVGQTITLFDFNFGEMSFDWPGPLATIAKLGFSIADCIKQSVKEGVSLDSLSCFAKVIGNTMLEVVPPLSFLTQMQTMMEDHCLNR</sequence>
<dbReference type="Proteomes" id="UP000604046">
    <property type="component" value="Unassembled WGS sequence"/>
</dbReference>
<organism evidence="3 4">
    <name type="scientific">Symbiodinium natans</name>
    <dbReference type="NCBI Taxonomy" id="878477"/>
    <lineage>
        <taxon>Eukaryota</taxon>
        <taxon>Sar</taxon>
        <taxon>Alveolata</taxon>
        <taxon>Dinophyceae</taxon>
        <taxon>Suessiales</taxon>
        <taxon>Symbiodiniaceae</taxon>
        <taxon>Symbiodinium</taxon>
    </lineage>
</organism>
<feature type="signal peptide" evidence="2">
    <location>
        <begin position="1"/>
        <end position="25"/>
    </location>
</feature>
<proteinExistence type="predicted"/>
<feature type="coiled-coil region" evidence="1">
    <location>
        <begin position="117"/>
        <end position="144"/>
    </location>
</feature>
<evidence type="ECO:0000256" key="1">
    <source>
        <dbReference type="SAM" id="Coils"/>
    </source>
</evidence>
<feature type="chain" id="PRO_5032355619" evidence="2">
    <location>
        <begin position="26"/>
        <end position="387"/>
    </location>
</feature>
<dbReference type="AlphaFoldDB" id="A0A812RHD0"/>
<accession>A0A812RHD0</accession>
<keyword evidence="4" id="KW-1185">Reference proteome</keyword>
<comment type="caution">
    <text evidence="3">The sequence shown here is derived from an EMBL/GenBank/DDBJ whole genome shotgun (WGS) entry which is preliminary data.</text>
</comment>
<protein>
    <submittedName>
        <fullName evidence="3">FCPA protein</fullName>
    </submittedName>
</protein>
<keyword evidence="2" id="KW-0732">Signal</keyword>